<protein>
    <submittedName>
        <fullName evidence="1">Uncharacterized protein</fullName>
    </submittedName>
</protein>
<sequence>EEACLECIQACERVAEAVLNGDFSARVRCSRCHTAPDDDDNEDDAEWPMLPKSGATRDEQSNTSGTPIINRPVTHTQRLANRVNRMASLLSHVTREIVDVAHNDGVCGNLGAQGDINGLKGSWLDLVSEVNTMTTIHSEHIRNIAQVCTSVSNGDLSSILVVEANGEMRDHKMAINTMVQNLNTFAAQVSMVTTEVGTEGRLGCVANADGLDGIWKDLANNMNSLSYNFTVQVREISSVARSVLCGDLTKKVTADLNGELGELKDTINNMVDQLSTFASEVSRVTREVGTEGILGGVAIVPNVEGVWKDLTDN</sequence>
<dbReference type="EMBL" id="JANBUP010004706">
    <property type="protein sequence ID" value="KAJ2793428.1"/>
    <property type="molecule type" value="Genomic_DNA"/>
</dbReference>
<feature type="non-terminal residue" evidence="1">
    <location>
        <position position="313"/>
    </location>
</feature>
<reference evidence="1" key="1">
    <citation type="submission" date="2022-07" db="EMBL/GenBank/DDBJ databases">
        <title>Phylogenomic reconstructions and comparative analyses of Kickxellomycotina fungi.</title>
        <authorList>
            <person name="Reynolds N.K."/>
            <person name="Stajich J.E."/>
            <person name="Barry K."/>
            <person name="Grigoriev I.V."/>
            <person name="Crous P."/>
            <person name="Smith M.E."/>
        </authorList>
    </citation>
    <scope>NUCLEOTIDE SEQUENCE</scope>
    <source>
        <strain evidence="1">CBS 102833</strain>
    </source>
</reference>
<evidence type="ECO:0000313" key="2">
    <source>
        <dbReference type="Proteomes" id="UP001140096"/>
    </source>
</evidence>
<name>A0ACC1KQU6_9FUNG</name>
<dbReference type="Proteomes" id="UP001140096">
    <property type="component" value="Unassembled WGS sequence"/>
</dbReference>
<organism evidence="1 2">
    <name type="scientific">Coemansia furcata</name>
    <dbReference type="NCBI Taxonomy" id="417177"/>
    <lineage>
        <taxon>Eukaryota</taxon>
        <taxon>Fungi</taxon>
        <taxon>Fungi incertae sedis</taxon>
        <taxon>Zoopagomycota</taxon>
        <taxon>Kickxellomycotina</taxon>
        <taxon>Kickxellomycetes</taxon>
        <taxon>Kickxellales</taxon>
        <taxon>Kickxellaceae</taxon>
        <taxon>Coemansia</taxon>
    </lineage>
</organism>
<feature type="non-terminal residue" evidence="1">
    <location>
        <position position="1"/>
    </location>
</feature>
<keyword evidence="2" id="KW-1185">Reference proteome</keyword>
<gene>
    <name evidence="1" type="ORF">H4S07_007055</name>
</gene>
<evidence type="ECO:0000313" key="1">
    <source>
        <dbReference type="EMBL" id="KAJ2793428.1"/>
    </source>
</evidence>
<accession>A0ACC1KQU6</accession>
<comment type="caution">
    <text evidence="1">The sequence shown here is derived from an EMBL/GenBank/DDBJ whole genome shotgun (WGS) entry which is preliminary data.</text>
</comment>
<proteinExistence type="predicted"/>